<feature type="region of interest" description="Disordered" evidence="1">
    <location>
        <begin position="580"/>
        <end position="599"/>
    </location>
</feature>
<feature type="compositionally biased region" description="Low complexity" evidence="1">
    <location>
        <begin position="18"/>
        <end position="27"/>
    </location>
</feature>
<feature type="region of interest" description="Disordered" evidence="1">
    <location>
        <begin position="1457"/>
        <end position="1482"/>
    </location>
</feature>
<dbReference type="RefSeq" id="XP_067759956.1">
    <property type="nucleotide sequence ID" value="XM_067903524.1"/>
</dbReference>
<feature type="compositionally biased region" description="Polar residues" evidence="1">
    <location>
        <begin position="930"/>
        <end position="947"/>
    </location>
</feature>
<protein>
    <submittedName>
        <fullName evidence="2">Uncharacterized protein</fullName>
    </submittedName>
</protein>
<gene>
    <name evidence="2" type="ORF">JKF63_07588</name>
</gene>
<dbReference type="GeneID" id="94293601"/>
<feature type="compositionally biased region" description="Gly residues" evidence="1">
    <location>
        <begin position="587"/>
        <end position="599"/>
    </location>
</feature>
<feature type="compositionally biased region" description="Basic residues" evidence="1">
    <location>
        <begin position="1590"/>
        <end position="1599"/>
    </location>
</feature>
<feature type="region of interest" description="Disordered" evidence="1">
    <location>
        <begin position="18"/>
        <end position="62"/>
    </location>
</feature>
<proteinExistence type="predicted"/>
<feature type="compositionally biased region" description="Basic and acidic residues" evidence="1">
    <location>
        <begin position="1637"/>
        <end position="1652"/>
    </location>
</feature>
<feature type="compositionally biased region" description="Basic and acidic residues" evidence="1">
    <location>
        <begin position="1730"/>
        <end position="1749"/>
    </location>
</feature>
<feature type="region of interest" description="Disordered" evidence="1">
    <location>
        <begin position="1526"/>
        <end position="1656"/>
    </location>
</feature>
<sequence>MSLLTTFSKAEFGEILGSEVSGSCPSSSGGGGGGGGGGEGGEEEEVQGSERYLGNGLGDQQGSLHSTNALRFQLPQLRVAPREFLEGVLTTATPSTSGDVATGAYPEVRGPPKGRSEMHNPNARPRSPQGGPVRVTRPALGKVASRQHQRGRLCKSTKAIAESLPTCIPFTASTSASSSTRPVHATCSSSSIAPPRTVGASAALEAFSLSFQDCLHKQEILFQHLDAAVAQLASERVITAGGDVLSRSLSLGTSTTVFSAAQVPKALLQSSDVLQQRALQSQISLRVPTAPATGGPPKEPGPTIAFPVTAVRERSIDGADGTAVDNKGRFDGLSFPSESFASTALSPSSFPQEYLLTDARHDTRQHHTNPSSGSSTPLSVVVMRPALERISVRSGGAPMMCSSSQNCLSPSPQVSPRMLPQCAPAEGTATALASAMPSTLSQARTVLSLAPVKSPLLTKIVATQRQPFVSGSNSNNNSCTCSTPPSRRLTFPEPYSAPALTHSTSPSLSCEEALGSQQGSAVRAEVNGGDVATSATTLSLSIGARDPQAVVELCNLACTALKTNSPRDVGLSDRERESRLGAEFATGGSGSGSTRGGDGVPMWPNVFSGQASSSNFHLRSITDPALAGLVTNQSMESVSLSPLSRPPSTWGGCGSGGQESGGGGGGGSMTRGVIPSSTSPFQMPLSMLSYSPHGRCGTSAIWMSPCEVPDSHSSENMSSIAAAVGATQASAHRSHGAGATLEHLRQTTTSTASAGSLLSPNPAQLLSCSPGDQVSLFSGTWISSSSSSTPRFSHQESGVVRHSSDHRASVESRGSNQHNVGVANTNASGSPGRLAAMTTEGSDVSSLSTVSPLLSILPNGSEREATDGCCEDVSGRPRAMSSATACRQLTLSPSPSAEGAAHDSPVHKASLRSPTNSIDSLEEEDAQQLLRLSNRYSSPPSPSLTKLQHQKNQLRRWSAPPVPTMRRPPMAPVHRTNTSGLLSVLHEEERLRSVTPPAARPEQWLSFEQRHERLHLPECWRGREFVIVDHEGEERGCDADKAEGLELLETRGVQWQNPSDWADMDGALRRGRLRGSGRRKPTSGVTAMVPANTADEMRGGEELDWSNDSADEVAADVPYEVLPAHQSKAMPRRRRRGSSQASLHDGAKERSRSNSPSFIIGSRRRRPISGERGDVDPGSTAPNQGESTRERTASLTATDDHAGSTAPSPRALSGLRAPLATAPFADSGVEWPDLQARFDELIRIRQRSRGMGHDGDDGVDIDGQPLSPRANTAASILVKESDANGVPCSRRSRRSRSRSRGASSCSQGAEGEWAQGASSPLGRALSDSCLPDASDRGDGSSSLLAQPALTSPALPTPLERTHTNPRAGSYRDDEWSKETPVDVVAMLLSARQEGKDVLSINLSLDAPTLPSLTDHVGTPRQAANRAHVSTLCKNPPAFLTSPRRQCTTVNAAHTIGKNGSAGTQQEARRYDRDGDEDEVDQKTAIAVDTRVVTTPRTPKLRFTQPFRSASSMIGLGRRRRCVVPLYSKSAKENRSSQGSRRGSYASETESSATRSASRLLSAAPKSPQKAATTSAPAVTVTTVKGGNATTRKHRGRKSARGSPSYVSSGRRCNHSSRTNSVSRDSVATAPNVSTTGADREPSGGRGDSKDHSTTACTDMGARAPALCPSDHALDGGELAEPFSPVLVVADVNVAAAAPLTVQGTLPPPPPLPKTPTKSKSARESGTQQGRLRDRKINSSRGHGKDHDSHEALLVSPLRHRHPRHTGAEGEAAVSARPLVKASARRAPGPQENEARHQDAGVAPGTTAGDGADPRALLRRLAQHKSRTRAMEQRMQVMGSSAVPVNPCSSGGGHSDHIGGGGVFVWGGGLTTGKEVMESGSCAGAEFARQDSSRPSRVYPTSAVVGGGAGSDTSPTHAFAAWHCGDAIADDPLLVTVIDPADTDTAAAVCGVHTVPPGSNPGVAATAQHPSLKPRRRRVDVRTRLKHKIFAFSSSSTGSTNRNKASTATIAATNTAAITAAGPVSTPTFRRAESAYARMHSDSPLFSNNIHHASVADRRRLVIGSDALPSSTFSMSDRPLRPTRI</sequence>
<dbReference type="KEGG" id="phet:94293601"/>
<feature type="region of interest" description="Disordered" evidence="1">
    <location>
        <begin position="91"/>
        <end position="152"/>
    </location>
</feature>
<feature type="compositionally biased region" description="Low complexity" evidence="1">
    <location>
        <begin position="1570"/>
        <end position="1583"/>
    </location>
</feature>
<organism evidence="2 3">
    <name type="scientific">Porcisia hertigi</name>
    <dbReference type="NCBI Taxonomy" id="2761500"/>
    <lineage>
        <taxon>Eukaryota</taxon>
        <taxon>Discoba</taxon>
        <taxon>Euglenozoa</taxon>
        <taxon>Kinetoplastea</taxon>
        <taxon>Metakinetoplastina</taxon>
        <taxon>Trypanosomatida</taxon>
        <taxon>Trypanosomatidae</taxon>
        <taxon>Leishmaniinae</taxon>
        <taxon>Porcisia</taxon>
    </lineage>
</organism>
<feature type="region of interest" description="Disordered" evidence="1">
    <location>
        <begin position="1283"/>
        <end position="1375"/>
    </location>
</feature>
<feature type="compositionally biased region" description="Polar residues" evidence="1">
    <location>
        <begin position="812"/>
        <end position="829"/>
    </location>
</feature>
<feature type="compositionally biased region" description="Low complexity" evidence="1">
    <location>
        <begin position="1340"/>
        <end position="1358"/>
    </location>
</feature>
<feature type="region of interest" description="Disordered" evidence="1">
    <location>
        <begin position="639"/>
        <end position="677"/>
    </location>
</feature>
<evidence type="ECO:0000256" key="1">
    <source>
        <dbReference type="SAM" id="MobiDB-lite"/>
    </source>
</evidence>
<comment type="caution">
    <text evidence="2">The sequence shown here is derived from an EMBL/GenBank/DDBJ whole genome shotgun (WGS) entry which is preliminary data.</text>
</comment>
<dbReference type="OrthoDB" id="267783at2759"/>
<accession>A0A836LMJ0</accession>
<feature type="compositionally biased region" description="Gly residues" evidence="1">
    <location>
        <begin position="28"/>
        <end position="39"/>
    </location>
</feature>
<feature type="compositionally biased region" description="Basic and acidic residues" evidence="1">
    <location>
        <begin position="1187"/>
        <end position="1202"/>
    </location>
</feature>
<evidence type="ECO:0000313" key="2">
    <source>
        <dbReference type="EMBL" id="KAG5512123.1"/>
    </source>
</evidence>
<feature type="compositionally biased region" description="Low complexity" evidence="1">
    <location>
        <begin position="1545"/>
        <end position="1563"/>
    </location>
</feature>
<feature type="region of interest" description="Disordered" evidence="1">
    <location>
        <begin position="1761"/>
        <end position="1814"/>
    </location>
</feature>
<evidence type="ECO:0000313" key="3">
    <source>
        <dbReference type="Proteomes" id="UP000674318"/>
    </source>
</evidence>
<dbReference type="EMBL" id="JAFJZO010000002">
    <property type="protein sequence ID" value="KAG5512123.1"/>
    <property type="molecule type" value="Genomic_DNA"/>
</dbReference>
<feature type="compositionally biased region" description="Polar residues" evidence="1">
    <location>
        <begin position="1615"/>
        <end position="1636"/>
    </location>
</feature>
<feature type="compositionally biased region" description="Gly residues" evidence="1">
    <location>
        <begin position="651"/>
        <end position="669"/>
    </location>
</feature>
<keyword evidence="3" id="KW-1185">Reference proteome</keyword>
<name>A0A836LMJ0_9TRYP</name>
<feature type="compositionally biased region" description="Low complexity" evidence="1">
    <location>
        <begin position="639"/>
        <end position="648"/>
    </location>
</feature>
<reference evidence="2 3" key="1">
    <citation type="submission" date="2021-02" db="EMBL/GenBank/DDBJ databases">
        <title>Porcisia hertigi Genome sequencing and assembly.</title>
        <authorList>
            <person name="Almutairi H."/>
            <person name="Gatherer D."/>
        </authorList>
    </citation>
    <scope>NUCLEOTIDE SEQUENCE [LARGE SCALE GENOMIC DNA]</scope>
    <source>
        <strain evidence="2 3">C119</strain>
    </source>
</reference>
<dbReference type="Proteomes" id="UP000674318">
    <property type="component" value="Chromosome 2"/>
</dbReference>
<feature type="region of interest" description="Disordered" evidence="1">
    <location>
        <begin position="892"/>
        <end position="954"/>
    </location>
</feature>
<feature type="region of interest" description="Disordered" evidence="1">
    <location>
        <begin position="786"/>
        <end position="847"/>
    </location>
</feature>
<feature type="region of interest" description="Disordered" evidence="1">
    <location>
        <begin position="1249"/>
        <end position="1268"/>
    </location>
</feature>
<feature type="compositionally biased region" description="Basic residues" evidence="1">
    <location>
        <begin position="1290"/>
        <end position="1299"/>
    </location>
</feature>
<feature type="region of interest" description="Disordered" evidence="1">
    <location>
        <begin position="1700"/>
        <end position="1749"/>
    </location>
</feature>
<feature type="region of interest" description="Disordered" evidence="1">
    <location>
        <begin position="1122"/>
        <end position="1212"/>
    </location>
</feature>